<dbReference type="SUPFAM" id="SSF56601">
    <property type="entry name" value="beta-lactamase/transpeptidase-like"/>
    <property type="match status" value="1"/>
</dbReference>
<dbReference type="GO" id="GO:0016787">
    <property type="term" value="F:hydrolase activity"/>
    <property type="evidence" value="ECO:0007669"/>
    <property type="project" value="UniProtKB-KW"/>
</dbReference>
<evidence type="ECO:0000256" key="1">
    <source>
        <dbReference type="SAM" id="SignalP"/>
    </source>
</evidence>
<evidence type="ECO:0000313" key="4">
    <source>
        <dbReference type="Proteomes" id="UP001500051"/>
    </source>
</evidence>
<comment type="caution">
    <text evidence="3">The sequence shown here is derived from an EMBL/GenBank/DDBJ whole genome shotgun (WGS) entry which is preliminary data.</text>
</comment>
<name>A0ABP7DMW0_9ACTN</name>
<keyword evidence="1" id="KW-0732">Signal</keyword>
<feature type="chain" id="PRO_5046767397" evidence="1">
    <location>
        <begin position="18"/>
        <end position="382"/>
    </location>
</feature>
<protein>
    <submittedName>
        <fullName evidence="3">Serine hydrolase domain-containing protein</fullName>
    </submittedName>
</protein>
<gene>
    <name evidence="3" type="ORF">GCM10022204_27180</name>
</gene>
<dbReference type="Gene3D" id="3.40.710.10">
    <property type="entry name" value="DD-peptidase/beta-lactamase superfamily"/>
    <property type="match status" value="1"/>
</dbReference>
<dbReference type="EMBL" id="BAAAYX010000012">
    <property type="protein sequence ID" value="GAA3707779.1"/>
    <property type="molecule type" value="Genomic_DNA"/>
</dbReference>
<evidence type="ECO:0000259" key="2">
    <source>
        <dbReference type="Pfam" id="PF00144"/>
    </source>
</evidence>
<dbReference type="PANTHER" id="PTHR46825">
    <property type="entry name" value="D-ALANYL-D-ALANINE-CARBOXYPEPTIDASE/ENDOPEPTIDASE AMPH"/>
    <property type="match status" value="1"/>
</dbReference>
<dbReference type="InterPro" id="IPR012338">
    <property type="entry name" value="Beta-lactam/transpept-like"/>
</dbReference>
<dbReference type="PANTHER" id="PTHR46825:SF7">
    <property type="entry name" value="D-ALANYL-D-ALANINE CARBOXYPEPTIDASE"/>
    <property type="match status" value="1"/>
</dbReference>
<keyword evidence="4" id="KW-1185">Reference proteome</keyword>
<dbReference type="InterPro" id="IPR050491">
    <property type="entry name" value="AmpC-like"/>
</dbReference>
<keyword evidence="3" id="KW-0378">Hydrolase</keyword>
<accession>A0ABP7DMW0</accession>
<sequence>MTALVAALVSSCTTAPAGDPTATEPTTVPPPAVTRPPAPEGALPAALQTKLQAALDWTMKEYGVPGAAVGVWVPAEGAWVTTTGLADIANDVPVSTDLTWPLRSVTKSYTVTLILQLVDEGTIGLDDTIGTYVDGVTDGDKITLRQLADMSSGNADYTNADFQQEFQQDPDKIFTLDELNSLALGRPAQFAPGTERIYTNANTNLLGAVVEKVTGEPFAEVLQRRILTPLGQQGTRYVLDASTWTTPHPVGYAPGDAGPQPQPTNLSIYGPAGSMISSLDDARVWGETLATGTLLAPATQRERLQGAPLQKGPPYDLYALGIGETDGWWGHNGEGFGFTAAVFHQPTSGATVVVFMNESNVVPKAHPADQLFRRIAAVLPRS</sequence>
<dbReference type="Pfam" id="PF00144">
    <property type="entry name" value="Beta-lactamase"/>
    <property type="match status" value="1"/>
</dbReference>
<feature type="signal peptide" evidence="1">
    <location>
        <begin position="1"/>
        <end position="17"/>
    </location>
</feature>
<evidence type="ECO:0000313" key="3">
    <source>
        <dbReference type="EMBL" id="GAA3707779.1"/>
    </source>
</evidence>
<organism evidence="3 4">
    <name type="scientific">Microlunatus aurantiacus</name>
    <dbReference type="NCBI Taxonomy" id="446786"/>
    <lineage>
        <taxon>Bacteria</taxon>
        <taxon>Bacillati</taxon>
        <taxon>Actinomycetota</taxon>
        <taxon>Actinomycetes</taxon>
        <taxon>Propionibacteriales</taxon>
        <taxon>Propionibacteriaceae</taxon>
        <taxon>Microlunatus</taxon>
    </lineage>
</organism>
<dbReference type="Proteomes" id="UP001500051">
    <property type="component" value="Unassembled WGS sequence"/>
</dbReference>
<feature type="domain" description="Beta-lactamase-related" evidence="2">
    <location>
        <begin position="55"/>
        <end position="364"/>
    </location>
</feature>
<dbReference type="InterPro" id="IPR001466">
    <property type="entry name" value="Beta-lactam-related"/>
</dbReference>
<reference evidence="4" key="1">
    <citation type="journal article" date="2019" name="Int. J. Syst. Evol. Microbiol.">
        <title>The Global Catalogue of Microorganisms (GCM) 10K type strain sequencing project: providing services to taxonomists for standard genome sequencing and annotation.</title>
        <authorList>
            <consortium name="The Broad Institute Genomics Platform"/>
            <consortium name="The Broad Institute Genome Sequencing Center for Infectious Disease"/>
            <person name="Wu L."/>
            <person name="Ma J."/>
        </authorList>
    </citation>
    <scope>NUCLEOTIDE SEQUENCE [LARGE SCALE GENOMIC DNA]</scope>
    <source>
        <strain evidence="4">JCM 16548</strain>
    </source>
</reference>
<proteinExistence type="predicted"/>